<dbReference type="AlphaFoldDB" id="A0A093SMG8"/>
<protein>
    <submittedName>
        <fullName evidence="1">Uncharacterized protein</fullName>
    </submittedName>
</protein>
<keyword evidence="3" id="KW-1185">Reference proteome</keyword>
<organism evidence="1 4">
    <name type="scientific">Pectobacterium betavasculorum</name>
    <dbReference type="NCBI Taxonomy" id="55207"/>
    <lineage>
        <taxon>Bacteria</taxon>
        <taxon>Pseudomonadati</taxon>
        <taxon>Pseudomonadota</taxon>
        <taxon>Gammaproteobacteria</taxon>
        <taxon>Enterobacterales</taxon>
        <taxon>Pectobacteriaceae</taxon>
        <taxon>Pectobacterium</taxon>
    </lineage>
</organism>
<dbReference type="EMBL" id="JQHM01000029">
    <property type="protein sequence ID" value="KFW98547.1"/>
    <property type="molecule type" value="Genomic_DNA"/>
</dbReference>
<evidence type="ECO:0000313" key="2">
    <source>
        <dbReference type="EMBL" id="KFX11306.1"/>
    </source>
</evidence>
<dbReference type="Proteomes" id="UP000032874">
    <property type="component" value="Unassembled WGS sequence"/>
</dbReference>
<dbReference type="RefSeq" id="WP_039309180.1">
    <property type="nucleotide sequence ID" value="NZ_JQHL01000035.1"/>
</dbReference>
<comment type="caution">
    <text evidence="1">The sequence shown here is derived from an EMBL/GenBank/DDBJ whole genome shotgun (WGS) entry which is preliminary data.</text>
</comment>
<evidence type="ECO:0000313" key="1">
    <source>
        <dbReference type="EMBL" id="KFW98547.1"/>
    </source>
</evidence>
<gene>
    <name evidence="2" type="ORF">JV35_21020</name>
    <name evidence="1" type="ORF">KP22_21320</name>
</gene>
<dbReference type="EMBL" id="JQHL01000035">
    <property type="protein sequence ID" value="KFX11306.1"/>
    <property type="molecule type" value="Genomic_DNA"/>
</dbReference>
<name>A0A093SMG8_9GAMM</name>
<proteinExistence type="predicted"/>
<dbReference type="eggNOG" id="ENOG50306NF">
    <property type="taxonomic scope" value="Bacteria"/>
</dbReference>
<dbReference type="Proteomes" id="UP000032869">
    <property type="component" value="Unassembled WGS sequence"/>
</dbReference>
<sequence length="118" mass="12434">MSPGQRLPKAFSASHVAGQSSFNIMWHYAKDAGRIPRVTHIMSAPGGLRARCGLPWQWRAAGRRGSALGAVWRTGLRPLLSASRPFFGFHGVAAFPGGAGCGVSLQQTSTSTEQGLSA</sequence>
<evidence type="ECO:0000313" key="4">
    <source>
        <dbReference type="Proteomes" id="UP000032874"/>
    </source>
</evidence>
<dbReference type="OrthoDB" id="6425214at2"/>
<reference evidence="3 4" key="1">
    <citation type="submission" date="2014-08" db="EMBL/GenBank/DDBJ databases">
        <title>Genome sequences of NCPPB Pectobacterium isolates.</title>
        <authorList>
            <person name="Glover R.H."/>
            <person name="Sapp M."/>
            <person name="Elphinstone J."/>
        </authorList>
    </citation>
    <scope>NUCLEOTIDE SEQUENCE [LARGE SCALE GENOMIC DNA]</scope>
    <source>
        <strain evidence="2 3">NCPPB 2793</strain>
        <strain evidence="1 4">NCPPB 2795</strain>
    </source>
</reference>
<accession>A0A093SMG8</accession>
<evidence type="ECO:0000313" key="3">
    <source>
        <dbReference type="Proteomes" id="UP000032869"/>
    </source>
</evidence>